<dbReference type="InterPro" id="IPR015348">
    <property type="entry name" value="Clathrin_H-chain_linker_core"/>
</dbReference>
<dbReference type="SUPFAM" id="SSF50989">
    <property type="entry name" value="Clathrin heavy-chain terminal domain"/>
    <property type="match status" value="1"/>
</dbReference>
<keyword evidence="4 6" id="KW-0168">Coated pit</keyword>
<name>A0A194R6X9_PAPMA</name>
<dbReference type="EMBL" id="KQ460878">
    <property type="protein sequence ID" value="KPJ11621.1"/>
    <property type="molecule type" value="Genomic_DNA"/>
</dbReference>
<dbReference type="InterPro" id="IPR016024">
    <property type="entry name" value="ARM-type_fold"/>
</dbReference>
<dbReference type="PANTHER" id="PTHR10292">
    <property type="entry name" value="CLATHRIN HEAVY CHAIN RELATED"/>
    <property type="match status" value="1"/>
</dbReference>
<dbReference type="FunFam" id="1.25.40.730:FF:000002">
    <property type="entry name" value="Clathrin heavy chain"/>
    <property type="match status" value="1"/>
</dbReference>
<dbReference type="PANTHER" id="PTHR10292:SF1">
    <property type="entry name" value="CLATHRIN HEAVY CHAIN"/>
    <property type="match status" value="1"/>
</dbReference>
<dbReference type="GO" id="GO:0045807">
    <property type="term" value="P:positive regulation of endocytosis"/>
    <property type="evidence" value="ECO:0007669"/>
    <property type="project" value="UniProtKB-ARBA"/>
</dbReference>
<evidence type="ECO:0000256" key="5">
    <source>
        <dbReference type="ARBA" id="ARBA00023329"/>
    </source>
</evidence>
<feature type="repeat" description="CHCR" evidence="7">
    <location>
        <begin position="885"/>
        <end position="1019"/>
    </location>
</feature>
<comment type="function">
    <text evidence="6">Clathrin is the major protein of the polyhedral coat of coated pits and vesicles.</text>
</comment>
<dbReference type="Pfam" id="PF13838">
    <property type="entry name" value="Clathrin_H_link"/>
    <property type="match status" value="2"/>
</dbReference>
<dbReference type="FunFam" id="1.25.40.10:FF:000005">
    <property type="entry name" value="Clathrin heavy chain"/>
    <property type="match status" value="1"/>
</dbReference>
<reference evidence="9 10" key="1">
    <citation type="journal article" date="2015" name="Nat. Commun.">
        <title>Outbred genome sequencing and CRISPR/Cas9 gene editing in butterflies.</title>
        <authorList>
            <person name="Li X."/>
            <person name="Fan D."/>
            <person name="Zhang W."/>
            <person name="Liu G."/>
            <person name="Zhang L."/>
            <person name="Zhao L."/>
            <person name="Fang X."/>
            <person name="Chen L."/>
            <person name="Dong Y."/>
            <person name="Chen Y."/>
            <person name="Ding Y."/>
            <person name="Zhao R."/>
            <person name="Feng M."/>
            <person name="Zhu Y."/>
            <person name="Feng Y."/>
            <person name="Jiang X."/>
            <person name="Zhu D."/>
            <person name="Xiang H."/>
            <person name="Feng X."/>
            <person name="Li S."/>
            <person name="Wang J."/>
            <person name="Zhang G."/>
            <person name="Kronforst M.R."/>
            <person name="Wang W."/>
        </authorList>
    </citation>
    <scope>NUCLEOTIDE SEQUENCE [LARGE SCALE GENOMIC DNA]</scope>
    <source>
        <strain evidence="9">Ya'a_city_454_Pm</strain>
        <tissue evidence="9">Whole body</tissue>
    </source>
</reference>
<dbReference type="FunFam" id="1.25.40.10:FF:000007">
    <property type="entry name" value="Clathrin heavy chain"/>
    <property type="match status" value="1"/>
</dbReference>
<dbReference type="GO" id="GO:0006886">
    <property type="term" value="P:intracellular protein transport"/>
    <property type="evidence" value="ECO:0007669"/>
    <property type="project" value="UniProtKB-UniRule"/>
</dbReference>
<dbReference type="InParanoid" id="A0A194R6X9"/>
<dbReference type="PROSITE" id="PS50236">
    <property type="entry name" value="CHCR"/>
    <property type="match status" value="8"/>
</dbReference>
<dbReference type="Pfam" id="PF01394">
    <property type="entry name" value="Clathrin_propel"/>
    <property type="match status" value="4"/>
</dbReference>
<keyword evidence="10" id="KW-1185">Reference proteome</keyword>
<dbReference type="STRING" id="76193.A0A194R6X9"/>
<dbReference type="InterPro" id="IPR022365">
    <property type="entry name" value="Clathrin_H-chain_propeller_rpt"/>
</dbReference>
<dbReference type="InterPro" id="IPR016025">
    <property type="entry name" value="Clathrin_H-chain_N"/>
</dbReference>
<evidence type="ECO:0000259" key="8">
    <source>
        <dbReference type="Pfam" id="PF09268"/>
    </source>
</evidence>
<dbReference type="FunCoup" id="A0A194R6X9">
    <property type="interactions" value="2028"/>
</dbReference>
<evidence type="ECO:0000256" key="2">
    <source>
        <dbReference type="ARBA" id="ARBA00022737"/>
    </source>
</evidence>
<dbReference type="InterPro" id="IPR011990">
    <property type="entry name" value="TPR-like_helical_dom_sf"/>
</dbReference>
<dbReference type="InterPro" id="IPR055358">
    <property type="entry name" value="CHCR"/>
</dbReference>
<feature type="repeat" description="CHCR" evidence="7">
    <location>
        <begin position="1172"/>
        <end position="1311"/>
    </location>
</feature>
<feature type="repeat" description="CHCR" evidence="7">
    <location>
        <begin position="1465"/>
        <end position="1608"/>
    </location>
</feature>
<comment type="subcellular location">
    <subcellularLocation>
        <location evidence="6">Cytoplasmic vesicle membrane</location>
        <topology evidence="6">Peripheral membrane protein</topology>
        <orientation evidence="6">Cytoplasmic side</orientation>
    </subcellularLocation>
    <subcellularLocation>
        <location evidence="6">Membrane</location>
        <location evidence="6">Coated pit</location>
        <topology evidence="6">Peripheral membrane protein</topology>
        <orientation evidence="6">Cytoplasmic side</orientation>
    </subcellularLocation>
</comment>
<dbReference type="Gene3D" id="1.25.40.30">
    <property type="match status" value="1"/>
</dbReference>
<evidence type="ECO:0000313" key="9">
    <source>
        <dbReference type="EMBL" id="KPJ11621.1"/>
    </source>
</evidence>
<evidence type="ECO:0000256" key="4">
    <source>
        <dbReference type="ARBA" id="ARBA00023176"/>
    </source>
</evidence>
<dbReference type="GO" id="GO:0005938">
    <property type="term" value="C:cell cortex"/>
    <property type="evidence" value="ECO:0007669"/>
    <property type="project" value="TreeGrafter"/>
</dbReference>
<dbReference type="Pfam" id="PF09268">
    <property type="entry name" value="Clathrin-link"/>
    <property type="match status" value="1"/>
</dbReference>
<dbReference type="GO" id="GO:0030132">
    <property type="term" value="C:clathrin coat of coated pit"/>
    <property type="evidence" value="ECO:0007669"/>
    <property type="project" value="InterPro"/>
</dbReference>
<sequence>MKSKMKAHTMTEDIVFWKWISLNTLALVTRVSVYHWSMEGDSTPVKIFDRHSSLADCQIINYRTDPKQQWLLLVGISAQQNRVVGAMQLYSVERKCSQPIEGHAASFAKFKAEGNAEPSTLFCFAVRTAQGGKLHIIEVGQTPAGNQPFPKKAVDVFFPPEAQNDFPVAMQVSPKYDVIYLITKYGYIHMYDIETGTCIYMNRISSDTIFVTAPHEATGGIIGVNRKGQVLSVTVEEDSIVPYINTVLQNPELALRLAVRNNLAGAEELFVRKFNMLFTNGQYAEAAKVAAMAPRGILRTPQTIQRFQQVPTQSGQTSPLLQYFGMLLDQAQLNKFESLELCRPVAAMAPRGILRTPQTIQRFQQVPTQSGQTSPLLQYFGMLLDQAQLNKFESLELCRPVLLQGRKQLLEKWLKEEKLECSEELGDLVKPVDLTLALSVYLRANVASKVIQCFAETGQFQKIVLYAKKYRVATRRHGKRRHASNSVYKLLEMNLMSAPQVADAILGNGMFTHYDRAHVAQLCEKAGLLQRALEHYTDLYDIKRAVVHTHLLSADWLVTYFGTLSVEDSLECLKAMLQANIRQNLQICVQIATKYHEQLTTKALIELFESFKTYEGLFYFLGSIVNFSQDPEVHFKYIQAACKTGQIKEVERICRESNCYNAERVKNFLKEAKLPDQLPLIIVCDRFDFVHDLVLYLYRNSLQKYIEIYVQKVNPSRLPVVVGGLLDVDCAEDIIKNLILVVRGQFSTDELVAEVEKRNRLKLLLPWLETRVHEGCTEPATHNALAKIYIDSNNNPERFLKENQWYDSRVVGRYCEKRDPHLACVAYERGQCDRELIAVCNDNSLFKTQARYLVRRRDQDLWLEVLAESNPFKRQLIDQVVQTALSETQDPEDISVTVKAFMTADLPNELIELLEKIVLDNSVFSDHRNLQNLLILTGKKTLTFPQYDSRVVGRYCEKRDPHLACVAYERGQCDRELIAVCNDNSLFKTQARYLVRRRDQDLWLEVLAESNPFKRQLIDQVVQTALSETQDPEDISVTVKAFMTADLPNELIELLEKIVLDNSVFSDHRNLQNLLILTAIKADRSRVMEYINRLDNYDAPDIANIAINNELYEEAFAIFKKFDVNTSAIQVLIEQVKDLKRAYEFAERCNEPGVWSQLAKAQLQQGLVKEAIDSYIKADDPSAYMDVVDTATKQQSWEDLMARKKARESYIESELIYAYARTGRLADLEEFISGPNHADIQKIGDRCFEDKMYNAAKLLYNNVSNFARLAITLVHLKEFQGAVDSARKANSTRTWKEVCFACVDAGEFRLAQMCGLHIVVHADELEDLINYYQDRGHFDELISLLEAALGLERAHMGMFTELAILYSKYKTAKMREHLELFWSRVNIPKVLRAAEQAHLWSELVFLYDKYEEYDNAALTMMQHPTEAWREGHFKDIITKVANMELYYKAIQFYLDYKPLLLNDLLLVLAPRMDHTRAVNFFTKAGHLQLVKAYLRSVQSLNNKAVNEALNSLLIDEEDYQGLRTSIDAFDNFDTIALAQQLEKHELTEFRRIAAYLYKGNNRWKQSVELCKKDALYADAMEYAAESRQSDVAEELLNWFLERDNFECFSACLYQCYDLLKPDVVIELAWRHNIMDFAMPFLIQTVRELTTKVEKLEEADAKRSTESAEHEAKPAMMMEPQLMLTAGTYSLKKRSPCYDLLKPDVVIELAWRHNIMDFAMPFLIQTVRELTTKVEKLEEADAKRSTESAEHEAKPAMMMEPQLMLTAGPSMAYPGVAAQASPYAYAAQAPSPAPYHGYGM</sequence>
<dbReference type="Pfam" id="PF00637">
    <property type="entry name" value="Clathrin"/>
    <property type="match status" value="8"/>
</dbReference>
<proteinExistence type="inferred from homology"/>
<dbReference type="GO" id="GO:0071439">
    <property type="term" value="C:clathrin complex"/>
    <property type="evidence" value="ECO:0007669"/>
    <property type="project" value="InterPro"/>
</dbReference>
<accession>A0A194R6X9</accession>
<dbReference type="GO" id="GO:0030130">
    <property type="term" value="C:clathrin coat of trans-Golgi network vesicle"/>
    <property type="evidence" value="ECO:0007669"/>
    <property type="project" value="InterPro"/>
</dbReference>
<feature type="repeat" description="CHCR" evidence="7">
    <location>
        <begin position="592"/>
        <end position="734"/>
    </location>
</feature>
<dbReference type="PIRSF" id="PIRSF002290">
    <property type="entry name" value="Clathrin_H_chain"/>
    <property type="match status" value="1"/>
</dbReference>
<dbReference type="GO" id="GO:0006898">
    <property type="term" value="P:receptor-mediated endocytosis"/>
    <property type="evidence" value="ECO:0007669"/>
    <property type="project" value="TreeGrafter"/>
</dbReference>
<protein>
    <recommendedName>
        <fullName evidence="6">Clathrin heavy chain</fullName>
    </recommendedName>
</protein>
<dbReference type="Gene3D" id="2.130.10.110">
    <property type="entry name" value="Clathrin heavy-chain terminal domain"/>
    <property type="match status" value="1"/>
</dbReference>
<dbReference type="Gene3D" id="1.25.40.10">
    <property type="entry name" value="Tetratricopeptide repeat domain"/>
    <property type="match status" value="4"/>
</dbReference>
<evidence type="ECO:0000256" key="3">
    <source>
        <dbReference type="ARBA" id="ARBA00023136"/>
    </source>
</evidence>
<dbReference type="SUPFAM" id="SSF48371">
    <property type="entry name" value="ARM repeat"/>
    <property type="match status" value="7"/>
</dbReference>
<gene>
    <name evidence="9" type="ORF">RR48_08363</name>
</gene>
<comment type="similarity">
    <text evidence="1 6">Belongs to the clathrin heavy chain family.</text>
</comment>
<dbReference type="Gene3D" id="1.25.40.730">
    <property type="match status" value="2"/>
</dbReference>
<feature type="repeat" description="CHCR" evidence="7">
    <location>
        <begin position="1316"/>
        <end position="1462"/>
    </location>
</feature>
<feature type="domain" description="Clathrin heavy chain linker core motif" evidence="8">
    <location>
        <begin position="237"/>
        <end position="260"/>
    </location>
</feature>
<feature type="repeat" description="CHCR" evidence="7">
    <location>
        <begin position="438"/>
        <end position="589"/>
    </location>
</feature>
<feature type="repeat" description="CHCR" evidence="7">
    <location>
        <begin position="1026"/>
        <end position="1171"/>
    </location>
</feature>
<evidence type="ECO:0000313" key="10">
    <source>
        <dbReference type="Proteomes" id="UP000053240"/>
    </source>
</evidence>
<dbReference type="InterPro" id="IPR000547">
    <property type="entry name" value="Clathrin_H-chain/VPS_repeat"/>
</dbReference>
<dbReference type="GO" id="GO:0005198">
    <property type="term" value="F:structural molecule activity"/>
    <property type="evidence" value="ECO:0007669"/>
    <property type="project" value="InterPro"/>
</dbReference>
<dbReference type="InterPro" id="IPR012331">
    <property type="entry name" value="Clathrin_H-chain_linker"/>
</dbReference>
<dbReference type="Proteomes" id="UP000053240">
    <property type="component" value="Unassembled WGS sequence"/>
</dbReference>
<evidence type="ECO:0000256" key="6">
    <source>
        <dbReference type="PIRNR" id="PIRNR002290"/>
    </source>
</evidence>
<keyword evidence="2" id="KW-0677">Repeat</keyword>
<keyword evidence="5 6" id="KW-0968">Cytoplasmic vesicle</keyword>
<dbReference type="GO" id="GO:0032051">
    <property type="term" value="F:clathrin light chain binding"/>
    <property type="evidence" value="ECO:0007669"/>
    <property type="project" value="InterPro"/>
</dbReference>
<dbReference type="SMART" id="SM00299">
    <property type="entry name" value="CLH"/>
    <property type="match status" value="8"/>
</dbReference>
<dbReference type="FunFam" id="1.25.40.10:FF:000001">
    <property type="entry name" value="Clathrin heavy chain"/>
    <property type="match status" value="1"/>
</dbReference>
<dbReference type="InterPro" id="IPR016341">
    <property type="entry name" value="Clathrin_heavy_chain"/>
</dbReference>
<evidence type="ECO:0000256" key="7">
    <source>
        <dbReference type="PROSITE-ProRule" id="PRU01006"/>
    </source>
</evidence>
<dbReference type="FunFam" id="1.25.40.10:FF:000002">
    <property type="entry name" value="Clathrin heavy chain"/>
    <property type="match status" value="1"/>
</dbReference>
<feature type="repeat" description="CHCR" evidence="7">
    <location>
        <begin position="739"/>
        <end position="878"/>
    </location>
</feature>
<evidence type="ECO:0000256" key="1">
    <source>
        <dbReference type="ARBA" id="ARBA00009535"/>
    </source>
</evidence>
<keyword evidence="3 6" id="KW-0472">Membrane</keyword>
<organism evidence="9 10">
    <name type="scientific">Papilio machaon</name>
    <name type="common">Old World swallowtail butterfly</name>
    <dbReference type="NCBI Taxonomy" id="76193"/>
    <lineage>
        <taxon>Eukaryota</taxon>
        <taxon>Metazoa</taxon>
        <taxon>Ecdysozoa</taxon>
        <taxon>Arthropoda</taxon>
        <taxon>Hexapoda</taxon>
        <taxon>Insecta</taxon>
        <taxon>Pterygota</taxon>
        <taxon>Neoptera</taxon>
        <taxon>Endopterygota</taxon>
        <taxon>Lepidoptera</taxon>
        <taxon>Glossata</taxon>
        <taxon>Ditrysia</taxon>
        <taxon>Papilionoidea</taxon>
        <taxon>Papilionidae</taxon>
        <taxon>Papilioninae</taxon>
        <taxon>Papilio</taxon>
    </lineage>
</organism>
<dbReference type="GO" id="GO:0045334">
    <property type="term" value="C:clathrin-coated endocytic vesicle"/>
    <property type="evidence" value="ECO:0007669"/>
    <property type="project" value="TreeGrafter"/>
</dbReference>
<dbReference type="GO" id="GO:0016050">
    <property type="term" value="P:vesicle organization"/>
    <property type="evidence" value="ECO:0007669"/>
    <property type="project" value="UniProtKB-ARBA"/>
</dbReference>